<feature type="compositionally biased region" description="Basic and acidic residues" evidence="1">
    <location>
        <begin position="195"/>
        <end position="248"/>
    </location>
</feature>
<accession>A0A068RTA2</accession>
<feature type="compositionally biased region" description="Acidic residues" evidence="1">
    <location>
        <begin position="296"/>
        <end position="305"/>
    </location>
</feature>
<evidence type="ECO:0000256" key="2">
    <source>
        <dbReference type="SAM" id="SignalP"/>
    </source>
</evidence>
<evidence type="ECO:0000313" key="3">
    <source>
        <dbReference type="EMBL" id="CDH53249.1"/>
    </source>
</evidence>
<dbReference type="Proteomes" id="UP000027586">
    <property type="component" value="Unassembled WGS sequence"/>
</dbReference>
<organism evidence="3 4">
    <name type="scientific">Lichtheimia corymbifera JMRC:FSU:9682</name>
    <dbReference type="NCBI Taxonomy" id="1263082"/>
    <lineage>
        <taxon>Eukaryota</taxon>
        <taxon>Fungi</taxon>
        <taxon>Fungi incertae sedis</taxon>
        <taxon>Mucoromycota</taxon>
        <taxon>Mucoromycotina</taxon>
        <taxon>Mucoromycetes</taxon>
        <taxon>Mucorales</taxon>
        <taxon>Lichtheimiaceae</taxon>
        <taxon>Lichtheimia</taxon>
    </lineage>
</organism>
<feature type="compositionally biased region" description="Acidic residues" evidence="1">
    <location>
        <begin position="168"/>
        <end position="178"/>
    </location>
</feature>
<evidence type="ECO:0000256" key="1">
    <source>
        <dbReference type="SAM" id="MobiDB-lite"/>
    </source>
</evidence>
<gene>
    <name evidence="3" type="ORF">LCOR_04625.1</name>
</gene>
<dbReference type="OrthoDB" id="5426307at2759"/>
<comment type="caution">
    <text evidence="3">The sequence shown here is derived from an EMBL/GenBank/DDBJ whole genome shotgun (WGS) entry which is preliminary data.</text>
</comment>
<reference evidence="3" key="1">
    <citation type="submission" date="2013-08" db="EMBL/GenBank/DDBJ databases">
        <title>Gene expansion shapes genome architecture in the human pathogen Lichtheimia corymbifera: an evolutionary genomics analysis in the ancient terrestrial Mucorales (Mucoromycotina).</title>
        <authorList>
            <person name="Schwartze V.U."/>
            <person name="Winter S."/>
            <person name="Shelest E."/>
            <person name="Marcet-Houben M."/>
            <person name="Horn F."/>
            <person name="Wehner S."/>
            <person name="Hoffmann K."/>
            <person name="Riege K."/>
            <person name="Sammeth M."/>
            <person name="Nowrousian M."/>
            <person name="Valiante V."/>
            <person name="Linde J."/>
            <person name="Jacobsen I.D."/>
            <person name="Marz M."/>
            <person name="Brakhage A.A."/>
            <person name="Gabaldon T."/>
            <person name="Bocker S."/>
            <person name="Voigt K."/>
        </authorList>
    </citation>
    <scope>NUCLEOTIDE SEQUENCE [LARGE SCALE GENOMIC DNA]</scope>
    <source>
        <strain evidence="3">FSU 9682</strain>
    </source>
</reference>
<feature type="compositionally biased region" description="Acidic residues" evidence="1">
    <location>
        <begin position="185"/>
        <end position="194"/>
    </location>
</feature>
<feature type="signal peptide" evidence="2">
    <location>
        <begin position="1"/>
        <end position="19"/>
    </location>
</feature>
<dbReference type="EMBL" id="CBTN010000016">
    <property type="protein sequence ID" value="CDH53249.1"/>
    <property type="molecule type" value="Genomic_DNA"/>
</dbReference>
<name>A0A068RTA2_9FUNG</name>
<dbReference type="VEuPathDB" id="FungiDB:LCOR_04625.1"/>
<feature type="region of interest" description="Disordered" evidence="1">
    <location>
        <begin position="282"/>
        <end position="332"/>
    </location>
</feature>
<dbReference type="AlphaFoldDB" id="A0A068RTA2"/>
<feature type="compositionally biased region" description="Low complexity" evidence="1">
    <location>
        <begin position="311"/>
        <end position="324"/>
    </location>
</feature>
<proteinExistence type="predicted"/>
<protein>
    <submittedName>
        <fullName evidence="3">Uncharacterized protein</fullName>
    </submittedName>
</protein>
<evidence type="ECO:0000313" key="4">
    <source>
        <dbReference type="Proteomes" id="UP000027586"/>
    </source>
</evidence>
<keyword evidence="4" id="KW-1185">Reference proteome</keyword>
<sequence>MRFSLSLVSAAMLATLATAAPAPQVNNNMEISSEAAPAEPIALEMGADFQTFNWAADKSADRTFTLNLDAPAQLQITDYKLGGDAFEVLDNGEVIGITSEGANEENMFAETPEEALEDERFSHATFVLAAGEHEISLNALDSANVEGSGAIRVVPQVNAFYKKKGGDWDDEDDDEWDDDKGGKWDDDDEWDDKDDDKWGGKGKDDKWGGKGKDDKWGGKDDKWGGKDDKWDGKDDKWDDNKWDDDKWGKDWDEKKTKYVYYTTTGVSTDYEPETVTTTTITRTVAPTKPPLTPTPEDGDDGDDGEDRLLPTSTVTSGTTTSTETETPDGMVTEDATRYLMVSMPWLTV</sequence>
<dbReference type="STRING" id="1263082.A0A068RTA2"/>
<feature type="chain" id="PRO_5001652704" evidence="2">
    <location>
        <begin position="20"/>
        <end position="348"/>
    </location>
</feature>
<feature type="region of interest" description="Disordered" evidence="1">
    <location>
        <begin position="163"/>
        <end position="248"/>
    </location>
</feature>
<keyword evidence="2" id="KW-0732">Signal</keyword>